<accession>A0A2P4QGA4</accession>
<sequence>MSRWWWRHNYTRGGWCSMHWRGKIWRKYKRWCGHFQNVQIKKKIFILPEILNIMFN</sequence>
<comment type="caution">
    <text evidence="1">The sequence shown here is derived from an EMBL/GenBank/DDBJ whole genome shotgun (WGS) entry which is preliminary data.</text>
</comment>
<proteinExistence type="predicted"/>
<keyword evidence="2" id="KW-1185">Reference proteome</keyword>
<gene>
    <name evidence="1" type="ORF">GLOIN_2v1554735</name>
</gene>
<evidence type="ECO:0000313" key="1">
    <source>
        <dbReference type="EMBL" id="POG76658.1"/>
    </source>
</evidence>
<dbReference type="Proteomes" id="UP000018888">
    <property type="component" value="Unassembled WGS sequence"/>
</dbReference>
<reference evidence="1 2" key="2">
    <citation type="journal article" date="2018" name="New Phytol.">
        <title>High intraspecific genome diversity in the model arbuscular mycorrhizal symbiont Rhizophagus irregularis.</title>
        <authorList>
            <person name="Chen E.C.H."/>
            <person name="Morin E."/>
            <person name="Beaudet D."/>
            <person name="Noel J."/>
            <person name="Yildirir G."/>
            <person name="Ndikumana S."/>
            <person name="Charron P."/>
            <person name="St-Onge C."/>
            <person name="Giorgi J."/>
            <person name="Kruger M."/>
            <person name="Marton T."/>
            <person name="Ropars J."/>
            <person name="Grigoriev I.V."/>
            <person name="Hainaut M."/>
            <person name="Henrissat B."/>
            <person name="Roux C."/>
            <person name="Martin F."/>
            <person name="Corradi N."/>
        </authorList>
    </citation>
    <scope>NUCLEOTIDE SEQUENCE [LARGE SCALE GENOMIC DNA]</scope>
    <source>
        <strain evidence="1 2">DAOM 197198</strain>
    </source>
</reference>
<reference evidence="1 2" key="1">
    <citation type="journal article" date="2013" name="Proc. Natl. Acad. Sci. U.S.A.">
        <title>Genome of an arbuscular mycorrhizal fungus provides insight into the oldest plant symbiosis.</title>
        <authorList>
            <person name="Tisserant E."/>
            <person name="Malbreil M."/>
            <person name="Kuo A."/>
            <person name="Kohler A."/>
            <person name="Symeonidi A."/>
            <person name="Balestrini R."/>
            <person name="Charron P."/>
            <person name="Duensing N."/>
            <person name="Frei Dit Frey N."/>
            <person name="Gianinazzi-Pearson V."/>
            <person name="Gilbert L.B."/>
            <person name="Handa Y."/>
            <person name="Herr J.R."/>
            <person name="Hijri M."/>
            <person name="Koul R."/>
            <person name="Kawaguchi M."/>
            <person name="Krajinski F."/>
            <person name="Lammers P.J."/>
            <person name="Masclaux F.G."/>
            <person name="Murat C."/>
            <person name="Morin E."/>
            <person name="Ndikumana S."/>
            <person name="Pagni M."/>
            <person name="Petitpierre D."/>
            <person name="Requena N."/>
            <person name="Rosikiewicz P."/>
            <person name="Riley R."/>
            <person name="Saito K."/>
            <person name="San Clemente H."/>
            <person name="Shapiro H."/>
            <person name="van Tuinen D."/>
            <person name="Becard G."/>
            <person name="Bonfante P."/>
            <person name="Paszkowski U."/>
            <person name="Shachar-Hill Y.Y."/>
            <person name="Tuskan G.A."/>
            <person name="Young P.W."/>
            <person name="Sanders I.R."/>
            <person name="Henrissat B."/>
            <person name="Rensing S.A."/>
            <person name="Grigoriev I.V."/>
            <person name="Corradi N."/>
            <person name="Roux C."/>
            <person name="Martin F."/>
        </authorList>
    </citation>
    <scope>NUCLEOTIDE SEQUENCE [LARGE SCALE GENOMIC DNA]</scope>
    <source>
        <strain evidence="1 2">DAOM 197198</strain>
    </source>
</reference>
<dbReference type="AlphaFoldDB" id="A0A2P4QGA4"/>
<dbReference type="EMBL" id="AUPC02000048">
    <property type="protein sequence ID" value="POG76658.1"/>
    <property type="molecule type" value="Genomic_DNA"/>
</dbReference>
<organism evidence="1 2">
    <name type="scientific">Rhizophagus irregularis (strain DAOM 181602 / DAOM 197198 / MUCL 43194)</name>
    <name type="common">Arbuscular mycorrhizal fungus</name>
    <name type="synonym">Glomus intraradices</name>
    <dbReference type="NCBI Taxonomy" id="747089"/>
    <lineage>
        <taxon>Eukaryota</taxon>
        <taxon>Fungi</taxon>
        <taxon>Fungi incertae sedis</taxon>
        <taxon>Mucoromycota</taxon>
        <taxon>Glomeromycotina</taxon>
        <taxon>Glomeromycetes</taxon>
        <taxon>Glomerales</taxon>
        <taxon>Glomeraceae</taxon>
        <taxon>Rhizophagus</taxon>
    </lineage>
</organism>
<name>A0A2P4QGA4_RHIID</name>
<protein>
    <submittedName>
        <fullName evidence="1">Uncharacterized protein</fullName>
    </submittedName>
</protein>
<evidence type="ECO:0000313" key="2">
    <source>
        <dbReference type="Proteomes" id="UP000018888"/>
    </source>
</evidence>